<evidence type="ECO:0000259" key="2">
    <source>
        <dbReference type="Pfam" id="PF16561"/>
    </source>
</evidence>
<dbReference type="OMA" id="GMMENNV"/>
<dbReference type="InterPro" id="IPR032640">
    <property type="entry name" value="AMPK1_CBM"/>
</dbReference>
<feature type="chain" id="PRO_5004807272" description="AMP-activated protein kinase glycogen-binding domain-containing protein" evidence="1">
    <location>
        <begin position="19"/>
        <end position="196"/>
    </location>
</feature>
<feature type="domain" description="AMP-activated protein kinase glycogen-binding" evidence="2">
    <location>
        <begin position="115"/>
        <end position="184"/>
    </location>
</feature>
<dbReference type="CDD" id="cd02859">
    <property type="entry name" value="E_set_AMPKbeta_like_N"/>
    <property type="match status" value="1"/>
</dbReference>
<reference evidence="4" key="1">
    <citation type="journal article" date="2013" name="Science">
        <title>The Amborella genome and the evolution of flowering plants.</title>
        <authorList>
            <consortium name="Amborella Genome Project"/>
        </authorList>
    </citation>
    <scope>NUCLEOTIDE SEQUENCE [LARGE SCALE GENOMIC DNA]</scope>
</reference>
<dbReference type="Gramene" id="ERN05494">
    <property type="protein sequence ID" value="ERN05494"/>
    <property type="gene ID" value="AMTR_s00007p00256990"/>
</dbReference>
<dbReference type="Gene3D" id="2.60.40.10">
    <property type="entry name" value="Immunoglobulins"/>
    <property type="match status" value="1"/>
</dbReference>
<dbReference type="InterPro" id="IPR014756">
    <property type="entry name" value="Ig_E-set"/>
</dbReference>
<protein>
    <recommendedName>
        <fullName evidence="2">AMP-activated protein kinase glycogen-binding domain-containing protein</fullName>
    </recommendedName>
</protein>
<dbReference type="STRING" id="13333.W1PCQ2"/>
<dbReference type="Pfam" id="PF16561">
    <property type="entry name" value="AMPK1_CBM"/>
    <property type="match status" value="1"/>
</dbReference>
<gene>
    <name evidence="3" type="ORF">AMTR_s00007p00256990</name>
</gene>
<proteinExistence type="predicted"/>
<dbReference type="PANTHER" id="PTHR47342">
    <property type="entry name" value="PROTEIN PTST, CHLOROPLASTIC"/>
    <property type="match status" value="1"/>
</dbReference>
<evidence type="ECO:0000313" key="4">
    <source>
        <dbReference type="Proteomes" id="UP000017836"/>
    </source>
</evidence>
<dbReference type="eggNOG" id="KOG1616">
    <property type="taxonomic scope" value="Eukaryota"/>
</dbReference>
<dbReference type="HOGENOM" id="CLU_107435_0_0_1"/>
<dbReference type="SUPFAM" id="SSF81296">
    <property type="entry name" value="E set domains"/>
    <property type="match status" value="1"/>
</dbReference>
<keyword evidence="4" id="KW-1185">Reference proteome</keyword>
<keyword evidence="1" id="KW-0732">Signal</keyword>
<dbReference type="InterPro" id="IPR013783">
    <property type="entry name" value="Ig-like_fold"/>
</dbReference>
<feature type="signal peptide" evidence="1">
    <location>
        <begin position="1"/>
        <end position="18"/>
    </location>
</feature>
<organism evidence="3 4">
    <name type="scientific">Amborella trichopoda</name>
    <dbReference type="NCBI Taxonomy" id="13333"/>
    <lineage>
        <taxon>Eukaryota</taxon>
        <taxon>Viridiplantae</taxon>
        <taxon>Streptophyta</taxon>
        <taxon>Embryophyta</taxon>
        <taxon>Tracheophyta</taxon>
        <taxon>Spermatophyta</taxon>
        <taxon>Magnoliopsida</taxon>
        <taxon>Amborellales</taxon>
        <taxon>Amborellaceae</taxon>
        <taxon>Amborella</taxon>
    </lineage>
</organism>
<evidence type="ECO:0000313" key="3">
    <source>
        <dbReference type="EMBL" id="ERN05494.1"/>
    </source>
</evidence>
<dbReference type="EMBL" id="KI394011">
    <property type="protein sequence ID" value="ERN05494.1"/>
    <property type="molecule type" value="Genomic_DNA"/>
</dbReference>
<sequence>MWLAYVLLNALLTDTVRANLTKKLSDANQHNRYLKRQLQVKEDALLKFKSDLALMELELESLVGLTEEVTKAGIPPGTRKIGGKYIHSHVLSKLQVLRDKLKEQIKDIDAVKFHDVELVWYGMAEDVQVMGSFDGWSQGEHMSAEYTGGFTKFSTTLKLRPGRYEIKFLVDGEWHLSPEFPTTGEGLLKNNLLIME</sequence>
<evidence type="ECO:0000256" key="1">
    <source>
        <dbReference type="SAM" id="SignalP"/>
    </source>
</evidence>
<dbReference type="PANTHER" id="PTHR47342:SF1">
    <property type="entry name" value="PROTEIN PTST, CHLOROPLASTIC"/>
    <property type="match status" value="1"/>
</dbReference>
<name>W1PCQ2_AMBTC</name>
<dbReference type="Proteomes" id="UP000017836">
    <property type="component" value="Unassembled WGS sequence"/>
</dbReference>
<dbReference type="AlphaFoldDB" id="W1PCQ2"/>
<accession>W1PCQ2</accession>
<dbReference type="GO" id="GO:0009507">
    <property type="term" value="C:chloroplast"/>
    <property type="evidence" value="ECO:0007669"/>
    <property type="project" value="UniProtKB-ARBA"/>
</dbReference>